<dbReference type="EMBL" id="JAINUG010003026">
    <property type="protein sequence ID" value="KAJ8344593.1"/>
    <property type="molecule type" value="Genomic_DNA"/>
</dbReference>
<feature type="region of interest" description="Disordered" evidence="1">
    <location>
        <begin position="1"/>
        <end position="30"/>
    </location>
</feature>
<dbReference type="Proteomes" id="UP001221898">
    <property type="component" value="Unassembled WGS sequence"/>
</dbReference>
<reference evidence="2" key="1">
    <citation type="journal article" date="2023" name="Science">
        <title>Genome structures resolve the early diversification of teleost fishes.</title>
        <authorList>
            <person name="Parey E."/>
            <person name="Louis A."/>
            <person name="Montfort J."/>
            <person name="Bouchez O."/>
            <person name="Roques C."/>
            <person name="Iampietro C."/>
            <person name="Lluch J."/>
            <person name="Castinel A."/>
            <person name="Donnadieu C."/>
            <person name="Desvignes T."/>
            <person name="Floi Bucao C."/>
            <person name="Jouanno E."/>
            <person name="Wen M."/>
            <person name="Mejri S."/>
            <person name="Dirks R."/>
            <person name="Jansen H."/>
            <person name="Henkel C."/>
            <person name="Chen W.J."/>
            <person name="Zahm M."/>
            <person name="Cabau C."/>
            <person name="Klopp C."/>
            <person name="Thompson A.W."/>
            <person name="Robinson-Rechavi M."/>
            <person name="Braasch I."/>
            <person name="Lecointre G."/>
            <person name="Bobe J."/>
            <person name="Postlethwait J.H."/>
            <person name="Berthelot C."/>
            <person name="Roest Crollius H."/>
            <person name="Guiguen Y."/>
        </authorList>
    </citation>
    <scope>NUCLEOTIDE SEQUENCE</scope>
    <source>
        <strain evidence="2">NC1722</strain>
    </source>
</reference>
<feature type="non-terminal residue" evidence="2">
    <location>
        <position position="1"/>
    </location>
</feature>
<accession>A0AAD7R0P3</accession>
<protein>
    <submittedName>
        <fullName evidence="2">Uncharacterized protein</fullName>
    </submittedName>
</protein>
<name>A0AAD7R0P3_9TELE</name>
<keyword evidence="3" id="KW-1185">Reference proteome</keyword>
<gene>
    <name evidence="2" type="ORF">AAFF_G00231820</name>
</gene>
<feature type="region of interest" description="Disordered" evidence="1">
    <location>
        <begin position="48"/>
        <end position="94"/>
    </location>
</feature>
<feature type="compositionally biased region" description="Basic residues" evidence="1">
    <location>
        <begin position="1"/>
        <end position="10"/>
    </location>
</feature>
<evidence type="ECO:0000313" key="2">
    <source>
        <dbReference type="EMBL" id="KAJ8344593.1"/>
    </source>
</evidence>
<feature type="compositionally biased region" description="Pro residues" evidence="1">
    <location>
        <begin position="59"/>
        <end position="72"/>
    </location>
</feature>
<evidence type="ECO:0000313" key="3">
    <source>
        <dbReference type="Proteomes" id="UP001221898"/>
    </source>
</evidence>
<comment type="caution">
    <text evidence="2">The sequence shown here is derived from an EMBL/GenBank/DDBJ whole genome shotgun (WGS) entry which is preliminary data.</text>
</comment>
<evidence type="ECO:0000256" key="1">
    <source>
        <dbReference type="SAM" id="MobiDB-lite"/>
    </source>
</evidence>
<dbReference type="AlphaFoldDB" id="A0AAD7R0P3"/>
<organism evidence="2 3">
    <name type="scientific">Aldrovandia affinis</name>
    <dbReference type="NCBI Taxonomy" id="143900"/>
    <lineage>
        <taxon>Eukaryota</taxon>
        <taxon>Metazoa</taxon>
        <taxon>Chordata</taxon>
        <taxon>Craniata</taxon>
        <taxon>Vertebrata</taxon>
        <taxon>Euteleostomi</taxon>
        <taxon>Actinopterygii</taxon>
        <taxon>Neopterygii</taxon>
        <taxon>Teleostei</taxon>
        <taxon>Notacanthiformes</taxon>
        <taxon>Halosauridae</taxon>
        <taxon>Aldrovandia</taxon>
    </lineage>
</organism>
<proteinExistence type="predicted"/>
<sequence>RHPHPQHKPSRRDLPLVHGRNARPARAPSLSMPIDEAAFFFEFKDRTRTGSSLSLASDPQPPPRRCPPPPSARPAATGDRAGFLRSWTPACTPS</sequence>